<dbReference type="EMBL" id="BK002148">
    <property type="protein sequence ID" value="DAA02993.1"/>
    <property type="molecule type" value="Genomic_DNA"/>
</dbReference>
<keyword evidence="2" id="KW-0812">Transmembrane</keyword>
<name>Q6IL68_DROME</name>
<gene>
    <name evidence="3" type="ORF">HDC10221</name>
</gene>
<keyword evidence="2" id="KW-0472">Membrane</keyword>
<organism evidence="3">
    <name type="scientific">Drosophila melanogaster</name>
    <name type="common">Fruit fly</name>
    <dbReference type="NCBI Taxonomy" id="7227"/>
    <lineage>
        <taxon>Eukaryota</taxon>
        <taxon>Metazoa</taxon>
        <taxon>Ecdysozoa</taxon>
        <taxon>Arthropoda</taxon>
        <taxon>Hexapoda</taxon>
        <taxon>Insecta</taxon>
        <taxon>Pterygota</taxon>
        <taxon>Neoptera</taxon>
        <taxon>Endopterygota</taxon>
        <taxon>Diptera</taxon>
        <taxon>Brachycera</taxon>
        <taxon>Muscomorpha</taxon>
        <taxon>Ephydroidea</taxon>
        <taxon>Drosophilidae</taxon>
        <taxon>Drosophila</taxon>
        <taxon>Sophophora</taxon>
    </lineage>
</organism>
<sequence length="201" mass="21313">MAAAVFSVCARFSTSLWLALSSPSPIITAYTCTFTHCVPAAASWHVLLAGWLVALAGSLGFWGACGPGRGFEFGVGTVGRAGVGMEMGLLRLRLGLGLNTACWLTGWLMAHGSRPDGGWLDCSLSQWQIADGSEGGGERESVRKGEGSGQGQSGLCAAAVAARQRQQRQKQQQQRCDSQQQQQKQRRFALCSAEFSISVVS</sequence>
<evidence type="ECO:0000256" key="1">
    <source>
        <dbReference type="SAM" id="MobiDB-lite"/>
    </source>
</evidence>
<feature type="compositionally biased region" description="Basic and acidic residues" evidence="1">
    <location>
        <begin position="136"/>
        <end position="146"/>
    </location>
</feature>
<feature type="transmembrane region" description="Helical" evidence="2">
    <location>
        <begin position="44"/>
        <end position="64"/>
    </location>
</feature>
<reference evidence="3" key="1">
    <citation type="journal article" date="2003" name="Genome Biol.">
        <title>An integrated gene annotation and transcriptional profiling approach towards the full gene content of the Drosophila genome.</title>
        <authorList>
            <person name="Hild M."/>
            <person name="Beckmann B."/>
            <person name="Haas S.A."/>
            <person name="Koch B."/>
            <person name="Solovyev V."/>
            <person name="Busold C."/>
            <person name="Fellenberg K."/>
            <person name="Boutros M."/>
            <person name="Vingron M."/>
            <person name="Sauer F."/>
            <person name="Hoheisel J.D."/>
            <person name="Paro R."/>
        </authorList>
    </citation>
    <scope>NUCLEOTIDE SEQUENCE</scope>
</reference>
<keyword evidence="2" id="KW-1133">Transmembrane helix</keyword>
<dbReference type="AlphaFoldDB" id="Q6IL68"/>
<proteinExistence type="predicted"/>
<protein>
    <submittedName>
        <fullName evidence="3">HDC10221</fullName>
    </submittedName>
</protein>
<evidence type="ECO:0000256" key="2">
    <source>
        <dbReference type="SAM" id="Phobius"/>
    </source>
</evidence>
<accession>Q6IL68</accession>
<evidence type="ECO:0000313" key="3">
    <source>
        <dbReference type="EMBL" id="DAA02993.1"/>
    </source>
</evidence>
<feature type="region of interest" description="Disordered" evidence="1">
    <location>
        <begin position="131"/>
        <end position="155"/>
    </location>
</feature>